<keyword evidence="2" id="KW-0812">Transmembrane</keyword>
<feature type="region of interest" description="Disordered" evidence="1">
    <location>
        <begin position="233"/>
        <end position="261"/>
    </location>
</feature>
<accession>A0AAV9U8Y9</accession>
<feature type="region of interest" description="Disordered" evidence="1">
    <location>
        <begin position="281"/>
        <end position="328"/>
    </location>
</feature>
<keyword evidence="2" id="KW-1133">Transmembrane helix</keyword>
<feature type="transmembrane region" description="Helical" evidence="2">
    <location>
        <begin position="407"/>
        <end position="426"/>
    </location>
</feature>
<comment type="caution">
    <text evidence="3">The sequence shown here is derived from an EMBL/GenBank/DDBJ whole genome shotgun (WGS) entry which is preliminary data.</text>
</comment>
<protein>
    <submittedName>
        <fullName evidence="3">Uncharacterized protein</fullName>
    </submittedName>
</protein>
<feature type="transmembrane region" description="Helical" evidence="2">
    <location>
        <begin position="499"/>
        <end position="521"/>
    </location>
</feature>
<reference evidence="3 4" key="1">
    <citation type="submission" date="2019-10" db="EMBL/GenBank/DDBJ databases">
        <authorList>
            <person name="Palmer J.M."/>
        </authorList>
    </citation>
    <scope>NUCLEOTIDE SEQUENCE [LARGE SCALE GENOMIC DNA]</scope>
    <source>
        <strain evidence="3 4">TWF696</strain>
    </source>
</reference>
<name>A0AAV9U8Y9_9PEZI</name>
<keyword evidence="4" id="KW-1185">Reference proteome</keyword>
<evidence type="ECO:0000313" key="4">
    <source>
        <dbReference type="Proteomes" id="UP001375240"/>
    </source>
</evidence>
<evidence type="ECO:0000256" key="1">
    <source>
        <dbReference type="SAM" id="MobiDB-lite"/>
    </source>
</evidence>
<proteinExistence type="predicted"/>
<feature type="compositionally biased region" description="Pro residues" evidence="1">
    <location>
        <begin position="240"/>
        <end position="256"/>
    </location>
</feature>
<dbReference type="Proteomes" id="UP001375240">
    <property type="component" value="Unassembled WGS sequence"/>
</dbReference>
<gene>
    <name evidence="3" type="ORF">TWF696_001538</name>
</gene>
<feature type="compositionally biased region" description="Low complexity" evidence="1">
    <location>
        <begin position="290"/>
        <end position="303"/>
    </location>
</feature>
<dbReference type="EMBL" id="JAVHNQ010000010">
    <property type="protein sequence ID" value="KAK6338067.1"/>
    <property type="molecule type" value="Genomic_DNA"/>
</dbReference>
<feature type="transmembrane region" description="Helical" evidence="2">
    <location>
        <begin position="438"/>
        <end position="463"/>
    </location>
</feature>
<organism evidence="3 4">
    <name type="scientific">Orbilia brochopaga</name>
    <dbReference type="NCBI Taxonomy" id="3140254"/>
    <lineage>
        <taxon>Eukaryota</taxon>
        <taxon>Fungi</taxon>
        <taxon>Dikarya</taxon>
        <taxon>Ascomycota</taxon>
        <taxon>Pezizomycotina</taxon>
        <taxon>Orbiliomycetes</taxon>
        <taxon>Orbiliales</taxon>
        <taxon>Orbiliaceae</taxon>
        <taxon>Orbilia</taxon>
    </lineage>
</organism>
<sequence length="548" mass="59306">MLDTGCKGSPKAVHKPTAAFFPMGPPGEPSGGFYNQPIRYDGADDFEDGFEDGGGVGVSAPLLIDNGGYNDNHPAIEYHTPPPGQLALPMPANPQAMPPNFDPPPMPVLGRGDNYNSGGWLSFPQRLGISWGDGADDDRPAPPGQSFEMQAMNQGQVAAQGQQFVDDQGAAFGRLMNRPGPGALVRQSDRPLIRDYDYAVDDAGVAYEYEATPSEMFGTDGAVVSRIRRASEPNIAAGPAGPPAPGLLPPPPPPRPDLTQAGPALAAAGLAAAALAAAAGGAGTSGAGAGTSAAGAGGADSNAGGTGSSETAPQLPAPARLAEPQGWFARRMARRRGETRRDESAQKLEWDPVFRNSHHRPVSISMTEQSKRWWYMPPRTHQYPPNTGDRTTNEWKWNARRNSASDLMYSFSIVPYIGYLGTSAYLMMYHDPSLETNWWNAIVGSWYALGFFIVLQAFAWISISTRPVHWRLFAIMREPLDLEEYGWGAPNFTFTESHWAAVLPFVLMVVVWAITMAEMVIEHKAARRCHFTLMQETSDIPFRFLFKV</sequence>
<keyword evidence="2" id="KW-0472">Membrane</keyword>
<evidence type="ECO:0000256" key="2">
    <source>
        <dbReference type="SAM" id="Phobius"/>
    </source>
</evidence>
<evidence type="ECO:0000313" key="3">
    <source>
        <dbReference type="EMBL" id="KAK6338067.1"/>
    </source>
</evidence>
<dbReference type="AlphaFoldDB" id="A0AAV9U8Y9"/>